<keyword evidence="8 11" id="KW-0472">Membrane</keyword>
<evidence type="ECO:0000259" key="12">
    <source>
        <dbReference type="PROSITE" id="PS50156"/>
    </source>
</evidence>
<dbReference type="GO" id="GO:0015918">
    <property type="term" value="P:sterol transport"/>
    <property type="evidence" value="ECO:0007669"/>
    <property type="project" value="TreeGrafter"/>
</dbReference>
<evidence type="ECO:0000256" key="7">
    <source>
        <dbReference type="ARBA" id="ARBA00023055"/>
    </source>
</evidence>
<evidence type="ECO:0000313" key="13">
    <source>
        <dbReference type="EMBL" id="CAK7933220.1"/>
    </source>
</evidence>
<feature type="transmembrane region" description="Helical" evidence="11">
    <location>
        <begin position="1421"/>
        <end position="1440"/>
    </location>
</feature>
<dbReference type="EMBL" id="CAKLBY020000193">
    <property type="protein sequence ID" value="CAK7933220.1"/>
    <property type="molecule type" value="Genomic_DNA"/>
</dbReference>
<name>A0AAV1UFD3_9STRA</name>
<dbReference type="PANTHER" id="PTHR45727:SF2">
    <property type="entry name" value="NPC INTRACELLULAR CHOLESTEROL TRANSPORTER 1"/>
    <property type="match status" value="1"/>
</dbReference>
<proteinExistence type="inferred from homology"/>
<feature type="transmembrane region" description="Helical" evidence="11">
    <location>
        <begin position="1041"/>
        <end position="1066"/>
    </location>
</feature>
<dbReference type="Pfam" id="PF16414">
    <property type="entry name" value="NPC1_N"/>
    <property type="match status" value="1"/>
</dbReference>
<feature type="transmembrane region" description="Helical" evidence="11">
    <location>
        <begin position="886"/>
        <end position="905"/>
    </location>
</feature>
<evidence type="ECO:0000256" key="4">
    <source>
        <dbReference type="ARBA" id="ARBA00022692"/>
    </source>
</evidence>
<feature type="transmembrane region" description="Helical" evidence="11">
    <location>
        <begin position="917"/>
        <end position="941"/>
    </location>
</feature>
<keyword evidence="6 11" id="KW-1133">Transmembrane helix</keyword>
<keyword evidence="4 11" id="KW-0812">Transmembrane</keyword>
<organism evidence="13 14">
    <name type="scientific">Peronospora matthiolae</name>
    <dbReference type="NCBI Taxonomy" id="2874970"/>
    <lineage>
        <taxon>Eukaryota</taxon>
        <taxon>Sar</taxon>
        <taxon>Stramenopiles</taxon>
        <taxon>Oomycota</taxon>
        <taxon>Peronosporomycetes</taxon>
        <taxon>Peronosporales</taxon>
        <taxon>Peronosporaceae</taxon>
        <taxon>Peronospora</taxon>
    </lineage>
</organism>
<comment type="similarity">
    <text evidence="2">Belongs to the patched family.</text>
</comment>
<feature type="transmembrane region" description="Helical" evidence="11">
    <location>
        <begin position="609"/>
        <end position="627"/>
    </location>
</feature>
<evidence type="ECO:0000256" key="2">
    <source>
        <dbReference type="ARBA" id="ARBA00005585"/>
    </source>
</evidence>
<evidence type="ECO:0000256" key="10">
    <source>
        <dbReference type="ARBA" id="ARBA00023180"/>
    </source>
</evidence>
<evidence type="ECO:0000256" key="3">
    <source>
        <dbReference type="ARBA" id="ARBA00022448"/>
    </source>
</evidence>
<keyword evidence="3" id="KW-0813">Transport</keyword>
<evidence type="ECO:0000256" key="11">
    <source>
        <dbReference type="SAM" id="Phobius"/>
    </source>
</evidence>
<evidence type="ECO:0000256" key="6">
    <source>
        <dbReference type="ARBA" id="ARBA00022989"/>
    </source>
</evidence>
<dbReference type="GO" id="GO:0016020">
    <property type="term" value="C:membrane"/>
    <property type="evidence" value="ECO:0007669"/>
    <property type="project" value="UniProtKB-SubCell"/>
</dbReference>
<dbReference type="SUPFAM" id="SSF82866">
    <property type="entry name" value="Multidrug efflux transporter AcrB transmembrane domain"/>
    <property type="match status" value="2"/>
</dbReference>
<feature type="transmembrane region" description="Helical" evidence="11">
    <location>
        <begin position="1504"/>
        <end position="1523"/>
    </location>
</feature>
<sequence>MWLFAAISVTIATPCVRSWLEALFAELSIVFFTYLKLVSIALTLVLLLALGFHTHRFLYRRRSLAPETCTTSLSNAVAAKNKALGHVQWRRGTKRHALLLRVKSTTSEIAGSGFYPPQLWTLALVVLTMLPIINSVMVGGGRGERGEEGRTASNFHGSFKHETATAVAADAVAAAALVVLQQQLTTCRSSEGDTCLDNVTKIAELGEYRQAAGCCVAFDAAYVDGAQTETTMLAQYFPIDVQEAYKHGYDNNFSAWSDINQEAFRTDCSLLYNETVKGEAQELLCCTETQYEMLSSRLRQLPGQCASCKENVHNLWCQFTCHPSNSLFVDVTQVRLLEGDVDHAHEVFPVIEEATYYVGRDVVSDLHDFCEADAEFAPLVCGTNKENCSTTGLDMLKYLSAYSFHSVGSSSQVHFTTMEHLTVAEQEQTICTCGNTNTTGCFAPMNTRLESCADTCGSLCAVAVDGRRQYESVCYNSSSSLVLDDLSVPTYNSTLAASDSSTTSQIGSLLSELSSRVEDGDVIVLNYVLAVLASFWLTALALGFAYSARYSKKKRESVLTDPVNGSRGRGMLLPLTDVDRLEGISRWDDWLTQHLKRWGDFVAMGNHPLYIVLLSLMVVVCCSSGLARLEVESESMKLWVSEGSAVFQERARFEKMLGPLDRVERLVLVTKDGGAVTRSAYLKEAIRLQLIIANEVTSGNSTLSDICLKDALTSSCQVHAVTQYFQNNVEHFEVYETYGLVDKHLSNCANSPERADSDVCSELQAQINASSGTSLPASMNDCPCLSSFGAPMLELEKYLGGITAMGDSLDANTLLQQGSTLLSTVAVVNHQDTAKNIDAIAWERAFLTRMKKEADANELYDVYYAAETSAEDEFANALDLDVVCKAGFAGFVFTFVYVVVGLNHWKLDRSFFYSSKIGVGVMGVACILMSIGGTLGLIAWTGAKLQVVTLVTLPSVVLAISTGNIFLILHAVDLKQDELKMEQQSLFVGLEDNDFGVHEITCVLLCEATGHIGPSIIVTTVCECCILAVAAYSAMPAAQWLAGSLVVGIAVSLALQMTLFLAIVALDKRRELSGTYDVICCKRASFARRSHLSDGTTATTENSSFSGSSFSLPTWNLTDRCVMGYLKILTTKTMESGLVPTSFIPSSSYLHAYYRALDESSLSRKEFPVYFVVEAGYGSNPDGYSLVNDRETQRKLCTSREVCANLSIPNILSNLVKEGVSNVTSFKNGPAVGSWLDDFWGFIDPDSECCRIELENDYAYSPLRPEESTAEYVRERVTSTSSCLADASEVVSVPRESFIPLVRMFYTTASGPLCSYAAGPRYRGQLSIDRRAIPAMNGNTTLTLNGSGYGNDVTAFAYKVMSTAARLVHSEQTDIDIWVYSPEYVFLDQFHSVRHVAYILLSVGLAVIFVLQSAALGSCGYGLAVTFIAAATAVQVAGLMTSMGMFLNPLSIVNFAIAVAFSVGFSGHFARLFAKARSLTDTFGYPLAGDVCVEKVMMQLLTPWTLGVAMSKFVAIAALALVATPAGNCFFRASVAAAVCAWLNNALLLPVVLSILVDATEGRVREVKSTTEEGDEYSCSSPSSSYHDVSVVGFY</sequence>
<comment type="subcellular location">
    <subcellularLocation>
        <location evidence="1">Membrane</location>
        <topology evidence="1">Multi-pass membrane protein</topology>
    </subcellularLocation>
</comment>
<feature type="transmembrane region" description="Helical" evidence="11">
    <location>
        <begin position="28"/>
        <end position="52"/>
    </location>
</feature>
<dbReference type="Proteomes" id="UP001162060">
    <property type="component" value="Unassembled WGS sequence"/>
</dbReference>
<reference evidence="13" key="1">
    <citation type="submission" date="2024-01" db="EMBL/GenBank/DDBJ databases">
        <authorList>
            <person name="Webb A."/>
        </authorList>
    </citation>
    <scope>NUCLEOTIDE SEQUENCE</scope>
    <source>
        <strain evidence="13">Pm1</strain>
    </source>
</reference>
<evidence type="ECO:0000313" key="14">
    <source>
        <dbReference type="Proteomes" id="UP001162060"/>
    </source>
</evidence>
<dbReference type="PANTHER" id="PTHR45727">
    <property type="entry name" value="NPC INTRACELLULAR CHOLESTEROL TRANSPORTER 1"/>
    <property type="match status" value="1"/>
</dbReference>
<dbReference type="GO" id="GO:0032934">
    <property type="term" value="F:sterol binding"/>
    <property type="evidence" value="ECO:0007669"/>
    <property type="project" value="TreeGrafter"/>
</dbReference>
<dbReference type="Pfam" id="PF12349">
    <property type="entry name" value="Sterol-sensing"/>
    <property type="match status" value="1"/>
</dbReference>
<evidence type="ECO:0000256" key="8">
    <source>
        <dbReference type="ARBA" id="ARBA00023136"/>
    </source>
</evidence>
<gene>
    <name evidence="13" type="ORF">PM001_LOCUS18370</name>
</gene>
<feature type="domain" description="SSD" evidence="12">
    <location>
        <begin position="891"/>
        <end position="1066"/>
    </location>
</feature>
<feature type="transmembrane region" description="Helical" evidence="11">
    <location>
        <begin position="1452"/>
        <end position="1474"/>
    </location>
</feature>
<feature type="transmembrane region" description="Helical" evidence="11">
    <location>
        <begin position="1016"/>
        <end position="1035"/>
    </location>
</feature>
<keyword evidence="10" id="KW-0325">Glycoprotein</keyword>
<dbReference type="InterPro" id="IPR032190">
    <property type="entry name" value="NPC1_N"/>
</dbReference>
<keyword evidence="9" id="KW-1015">Disulfide bond</keyword>
<feature type="transmembrane region" description="Helical" evidence="11">
    <location>
        <begin position="524"/>
        <end position="546"/>
    </location>
</feature>
<dbReference type="Gene3D" id="1.20.1640.10">
    <property type="entry name" value="Multidrug efflux transporter AcrB transmembrane domain"/>
    <property type="match status" value="1"/>
</dbReference>
<evidence type="ECO:0000256" key="5">
    <source>
        <dbReference type="ARBA" id="ARBA00022729"/>
    </source>
</evidence>
<feature type="transmembrane region" description="Helical" evidence="11">
    <location>
        <begin position="119"/>
        <end position="140"/>
    </location>
</feature>
<evidence type="ECO:0000256" key="9">
    <source>
        <dbReference type="ARBA" id="ARBA00023157"/>
    </source>
</evidence>
<feature type="transmembrane region" description="Helical" evidence="11">
    <location>
        <begin position="1396"/>
        <end position="1415"/>
    </location>
</feature>
<keyword evidence="7" id="KW-0445">Lipid transport</keyword>
<feature type="transmembrane region" description="Helical" evidence="11">
    <location>
        <begin position="1535"/>
        <end position="1557"/>
    </location>
</feature>
<dbReference type="InterPro" id="IPR053958">
    <property type="entry name" value="HMGCR/SNAP/NPC1-like_SSD"/>
</dbReference>
<keyword evidence="5" id="KW-0732">Signal</keyword>
<protein>
    <recommendedName>
        <fullName evidence="12">SSD domain-containing protein</fullName>
    </recommendedName>
</protein>
<dbReference type="Pfam" id="PF22314">
    <property type="entry name" value="NPC1_MLD"/>
    <property type="match status" value="1"/>
</dbReference>
<accession>A0AAV1UFD3</accession>
<feature type="transmembrane region" description="Helical" evidence="11">
    <location>
        <begin position="947"/>
        <end position="972"/>
    </location>
</feature>
<dbReference type="InterPro" id="IPR053956">
    <property type="entry name" value="NPC1_MLD"/>
</dbReference>
<dbReference type="InterPro" id="IPR000731">
    <property type="entry name" value="SSD"/>
</dbReference>
<evidence type="ECO:0000256" key="1">
    <source>
        <dbReference type="ARBA" id="ARBA00004141"/>
    </source>
</evidence>
<dbReference type="PROSITE" id="PS50156">
    <property type="entry name" value="SSD"/>
    <property type="match status" value="1"/>
</dbReference>
<comment type="caution">
    <text evidence="13">The sequence shown here is derived from an EMBL/GenBank/DDBJ whole genome shotgun (WGS) entry which is preliminary data.</text>
</comment>